<feature type="region of interest" description="Disordered" evidence="1">
    <location>
        <begin position="1"/>
        <end position="24"/>
    </location>
</feature>
<dbReference type="EMBL" id="JAAOAS010000038">
    <property type="protein sequence ID" value="KAF5602338.1"/>
    <property type="molecule type" value="Genomic_DNA"/>
</dbReference>
<evidence type="ECO:0000313" key="3">
    <source>
        <dbReference type="Proteomes" id="UP000546213"/>
    </source>
</evidence>
<organism evidence="2 3">
    <name type="scientific">Fusarium pseudocircinatum</name>
    <dbReference type="NCBI Taxonomy" id="56676"/>
    <lineage>
        <taxon>Eukaryota</taxon>
        <taxon>Fungi</taxon>
        <taxon>Dikarya</taxon>
        <taxon>Ascomycota</taxon>
        <taxon>Pezizomycotina</taxon>
        <taxon>Sordariomycetes</taxon>
        <taxon>Hypocreomycetidae</taxon>
        <taxon>Hypocreales</taxon>
        <taxon>Nectriaceae</taxon>
        <taxon>Fusarium</taxon>
        <taxon>Fusarium fujikuroi species complex</taxon>
    </lineage>
</organism>
<sequence length="306" mass="34098">MPSQSAGRAENFGLPPAEPTVAGPCEPDVATTVHGEQMNVEAPGRRRFGNCHLWSTSDGPKNASYNIEDDGPQKGLCPRLSIESELMPHGKADQYLEVGLVIGEEPGKYRPRGLSRNKERQSEQAARGVLNNSQNVIQAFIRISEYIQLQAKLFVGYRLRDGHLHAVEMAKDSIFYYQEFKCGHYVSKMKYNDWGEAAFFHDKLDEPLSDETMSSLITEFKIQPDDDDINTKVRTIFTSTQMHANYTTCTPETTSTVRCTLSDVNIPGSEDDEEEEPSANEGVIGLVGGSIRASTNDLIFITRSRR</sequence>
<dbReference type="AlphaFoldDB" id="A0A8H5PTI3"/>
<reference evidence="2 3" key="1">
    <citation type="submission" date="2020-05" db="EMBL/GenBank/DDBJ databases">
        <title>Identification and distribution of gene clusters putatively required for synthesis of sphingolipid metabolism inhibitors in phylogenetically diverse species of the filamentous fungus Fusarium.</title>
        <authorList>
            <person name="Kim H.-S."/>
            <person name="Busman M."/>
            <person name="Brown D.W."/>
            <person name="Divon H."/>
            <person name="Uhlig S."/>
            <person name="Proctor R.H."/>
        </authorList>
    </citation>
    <scope>NUCLEOTIDE SEQUENCE [LARGE SCALE GENOMIC DNA]</scope>
    <source>
        <strain evidence="2 3">NRRL 36939</strain>
    </source>
</reference>
<dbReference type="OrthoDB" id="5103742at2759"/>
<gene>
    <name evidence="2" type="ORF">FPCIR_1956</name>
</gene>
<dbReference type="Proteomes" id="UP000546213">
    <property type="component" value="Unassembled WGS sequence"/>
</dbReference>
<protein>
    <submittedName>
        <fullName evidence="2">Uncharacterized protein</fullName>
    </submittedName>
</protein>
<evidence type="ECO:0000256" key="1">
    <source>
        <dbReference type="SAM" id="MobiDB-lite"/>
    </source>
</evidence>
<proteinExistence type="predicted"/>
<keyword evidence="3" id="KW-1185">Reference proteome</keyword>
<comment type="caution">
    <text evidence="2">The sequence shown here is derived from an EMBL/GenBank/DDBJ whole genome shotgun (WGS) entry which is preliminary data.</text>
</comment>
<accession>A0A8H5PTI3</accession>
<name>A0A8H5PTI3_9HYPO</name>
<evidence type="ECO:0000313" key="2">
    <source>
        <dbReference type="EMBL" id="KAF5602338.1"/>
    </source>
</evidence>